<dbReference type="Proteomes" id="UP000733379">
    <property type="component" value="Unassembled WGS sequence"/>
</dbReference>
<dbReference type="SUPFAM" id="SSF56959">
    <property type="entry name" value="Leukocidin-like"/>
    <property type="match status" value="1"/>
</dbReference>
<feature type="chain" id="PRO_5045032148" evidence="2">
    <location>
        <begin position="20"/>
        <end position="201"/>
    </location>
</feature>
<name>A0ABS6AX06_9NOCA</name>
<organism evidence="3 5">
    <name type="scientific">Nocardia albiluteola</name>
    <dbReference type="NCBI Taxonomy" id="2842303"/>
    <lineage>
        <taxon>Bacteria</taxon>
        <taxon>Bacillati</taxon>
        <taxon>Actinomycetota</taxon>
        <taxon>Actinomycetes</taxon>
        <taxon>Mycobacteriales</taxon>
        <taxon>Nocardiaceae</taxon>
        <taxon>Nocardia</taxon>
    </lineage>
</organism>
<evidence type="ECO:0000313" key="5">
    <source>
        <dbReference type="Proteomes" id="UP000733379"/>
    </source>
</evidence>
<dbReference type="InterPro" id="IPR036435">
    <property type="entry name" value="Leukocidin/porin_MspA_sf"/>
</dbReference>
<evidence type="ECO:0000313" key="4">
    <source>
        <dbReference type="EMBL" id="MBU3065583.1"/>
    </source>
</evidence>
<dbReference type="EMBL" id="JAHKNI010000004">
    <property type="protein sequence ID" value="MBU3062583.1"/>
    <property type="molecule type" value="Genomic_DNA"/>
</dbReference>
<feature type="signal peptide" evidence="2">
    <location>
        <begin position="1"/>
        <end position="19"/>
    </location>
</feature>
<reference evidence="3 5" key="1">
    <citation type="submission" date="2021-06" db="EMBL/GenBank/DDBJ databases">
        <title>Actinomycetes sequencing.</title>
        <authorList>
            <person name="Shan Q."/>
        </authorList>
    </citation>
    <scope>NUCLEOTIDE SEQUENCE [LARGE SCALE GENOMIC DNA]</scope>
    <source>
        <strain evidence="3 5">NEAU-G5</strain>
    </source>
</reference>
<comment type="caution">
    <text evidence="3">The sequence shown here is derived from an EMBL/GenBank/DDBJ whole genome shotgun (WGS) entry which is preliminary data.</text>
</comment>
<evidence type="ECO:0000256" key="2">
    <source>
        <dbReference type="SAM" id="SignalP"/>
    </source>
</evidence>
<gene>
    <name evidence="3" type="ORF">KO481_13750</name>
    <name evidence="4" type="ORF">KO481_29160</name>
</gene>
<keyword evidence="5" id="KW-1185">Reference proteome</keyword>
<dbReference type="InterPro" id="IPR015286">
    <property type="entry name" value="Porin_fam_mycobact-type"/>
</dbReference>
<dbReference type="EMBL" id="JAHKNI010000011">
    <property type="protein sequence ID" value="MBU3065583.1"/>
    <property type="molecule type" value="Genomic_DNA"/>
</dbReference>
<keyword evidence="1 2" id="KW-0732">Signal</keyword>
<accession>A0ABS6AX06</accession>
<dbReference type="Pfam" id="PF09203">
    <property type="entry name" value="MspA"/>
    <property type="match status" value="1"/>
</dbReference>
<sequence>MPCIAAAALVAGAFGTASADPVADSSRAVVTDDGWQVRVTKAAENLDRVPNLAGSPFTREGFVRLEAIADISGKGRVPVDSGSMAVGYEIGCQVDVSNGLTVGLSAAIGPNVGISVGGVNAGASALAIPNVSFAPKPGTITTVPLATKKLTGAHASVTLDRIQIKIDACMGPVSLRSYAIVSTSTADADNSVAVYGNPIWL</sequence>
<dbReference type="Gene3D" id="2.10.300.10">
    <property type="entry name" value="Porin MspA ribbon domain"/>
    <property type="match status" value="1"/>
</dbReference>
<dbReference type="Gene3D" id="2.60.40.1650">
    <property type="entry name" value="Porin MspA (Ig-like beta-sandwich domain)"/>
    <property type="match status" value="1"/>
</dbReference>
<evidence type="ECO:0000256" key="1">
    <source>
        <dbReference type="ARBA" id="ARBA00022729"/>
    </source>
</evidence>
<proteinExistence type="predicted"/>
<protein>
    <submittedName>
        <fullName evidence="3">MspA family porin</fullName>
    </submittedName>
</protein>
<evidence type="ECO:0000313" key="3">
    <source>
        <dbReference type="EMBL" id="MBU3062583.1"/>
    </source>
</evidence>